<organism evidence="4 5">
    <name type="scientific">Peronospora destructor</name>
    <dbReference type="NCBI Taxonomy" id="86335"/>
    <lineage>
        <taxon>Eukaryota</taxon>
        <taxon>Sar</taxon>
        <taxon>Stramenopiles</taxon>
        <taxon>Oomycota</taxon>
        <taxon>Peronosporomycetes</taxon>
        <taxon>Peronosporales</taxon>
        <taxon>Peronosporaceae</taxon>
        <taxon>Peronospora</taxon>
    </lineage>
</organism>
<dbReference type="AlphaFoldDB" id="A0AAV0V9Q4"/>
<dbReference type="EMBL" id="CANTFM010002191">
    <property type="protein sequence ID" value="CAI5744810.1"/>
    <property type="molecule type" value="Genomic_DNA"/>
</dbReference>
<evidence type="ECO:0000256" key="2">
    <source>
        <dbReference type="SAM" id="Phobius"/>
    </source>
</evidence>
<keyword evidence="5" id="KW-1185">Reference proteome</keyword>
<keyword evidence="3" id="KW-0732">Signal</keyword>
<feature type="region of interest" description="Disordered" evidence="1">
    <location>
        <begin position="84"/>
        <end position="112"/>
    </location>
</feature>
<protein>
    <recommendedName>
        <fullName evidence="6">RxLR effector protein</fullName>
    </recommendedName>
</protein>
<accession>A0AAV0V9Q4</accession>
<dbReference type="Proteomes" id="UP001162029">
    <property type="component" value="Unassembled WGS sequence"/>
</dbReference>
<comment type="caution">
    <text evidence="4">The sequence shown here is derived from an EMBL/GenBank/DDBJ whole genome shotgun (WGS) entry which is preliminary data.</text>
</comment>
<reference evidence="4" key="1">
    <citation type="submission" date="2022-12" db="EMBL/GenBank/DDBJ databases">
        <authorList>
            <person name="Webb A."/>
        </authorList>
    </citation>
    <scope>NUCLEOTIDE SEQUENCE</scope>
    <source>
        <strain evidence="4">Pd1</strain>
    </source>
</reference>
<feature type="transmembrane region" description="Helical" evidence="2">
    <location>
        <begin position="194"/>
        <end position="215"/>
    </location>
</feature>
<evidence type="ECO:0008006" key="6">
    <source>
        <dbReference type="Google" id="ProtNLM"/>
    </source>
</evidence>
<evidence type="ECO:0000313" key="5">
    <source>
        <dbReference type="Proteomes" id="UP001162029"/>
    </source>
</evidence>
<evidence type="ECO:0000256" key="1">
    <source>
        <dbReference type="SAM" id="MobiDB-lite"/>
    </source>
</evidence>
<evidence type="ECO:0000256" key="3">
    <source>
        <dbReference type="SAM" id="SignalP"/>
    </source>
</evidence>
<keyword evidence="2" id="KW-1133">Transmembrane helix</keyword>
<gene>
    <name evidence="4" type="ORF">PDE001_LOCUS9934</name>
</gene>
<name>A0AAV0V9Q4_9STRA</name>
<feature type="signal peptide" evidence="3">
    <location>
        <begin position="1"/>
        <end position="20"/>
    </location>
</feature>
<feature type="compositionally biased region" description="Polar residues" evidence="1">
    <location>
        <begin position="84"/>
        <end position="98"/>
    </location>
</feature>
<evidence type="ECO:0000313" key="4">
    <source>
        <dbReference type="EMBL" id="CAI5744810.1"/>
    </source>
</evidence>
<proteinExistence type="predicted"/>
<dbReference type="PROSITE" id="PS51257">
    <property type="entry name" value="PROKAR_LIPOPROTEIN"/>
    <property type="match status" value="1"/>
</dbReference>
<sequence>MRFNVLVALVVAAFVASCSSFVSARTTTRDDYAYDGKEKVRHLGENSDVQEERVETEILQKVEELLELLRVKISLTADKPVQANNEILPQPTGKGTSENLHRNDIPPPKNSPVRLESITESHHEGKEITALETPLSSMDWNAFIKELGLKEEKLLEKRKIEVEELRNGNPEQIYKVMKYAVTGTKEERGFWTKVFVYLLYTIGFASFMAIVYMLMIGGPKPRTPSGA</sequence>
<keyword evidence="2" id="KW-0472">Membrane</keyword>
<feature type="chain" id="PRO_5043583823" description="RxLR effector protein" evidence="3">
    <location>
        <begin position="21"/>
        <end position="227"/>
    </location>
</feature>
<keyword evidence="2" id="KW-0812">Transmembrane</keyword>